<dbReference type="WBParaSite" id="ALUE_0000977001-mRNA-1">
    <property type="protein sequence ID" value="ALUE_0000977001-mRNA-1"/>
    <property type="gene ID" value="ALUE_0000977001"/>
</dbReference>
<keyword evidence="1" id="KW-1185">Reference proteome</keyword>
<name>A0A0M3I0S1_ASCLU</name>
<organism evidence="1 2">
    <name type="scientific">Ascaris lumbricoides</name>
    <name type="common">Giant roundworm</name>
    <dbReference type="NCBI Taxonomy" id="6252"/>
    <lineage>
        <taxon>Eukaryota</taxon>
        <taxon>Metazoa</taxon>
        <taxon>Ecdysozoa</taxon>
        <taxon>Nematoda</taxon>
        <taxon>Chromadorea</taxon>
        <taxon>Rhabditida</taxon>
        <taxon>Spirurina</taxon>
        <taxon>Ascaridomorpha</taxon>
        <taxon>Ascaridoidea</taxon>
        <taxon>Ascarididae</taxon>
        <taxon>Ascaris</taxon>
    </lineage>
</organism>
<dbReference type="Proteomes" id="UP000036681">
    <property type="component" value="Unplaced"/>
</dbReference>
<protein>
    <submittedName>
        <fullName evidence="2">Uncharacterized protein</fullName>
    </submittedName>
</protein>
<evidence type="ECO:0000313" key="1">
    <source>
        <dbReference type="Proteomes" id="UP000036681"/>
    </source>
</evidence>
<sequence>MRCIHWMNWLKKYDELVSLNYEVGREGSCGLGKSATALSDLGTRSPGVSAVFFGGVTQNMTNMLSNHAQRTL</sequence>
<dbReference type="AlphaFoldDB" id="A0A0M3I0S1"/>
<reference evidence="2" key="1">
    <citation type="submission" date="2017-02" db="UniProtKB">
        <authorList>
            <consortium name="WormBaseParasite"/>
        </authorList>
    </citation>
    <scope>IDENTIFICATION</scope>
</reference>
<proteinExistence type="predicted"/>
<evidence type="ECO:0000313" key="2">
    <source>
        <dbReference type="WBParaSite" id="ALUE_0000977001-mRNA-1"/>
    </source>
</evidence>
<accession>A0A0M3I0S1</accession>